<keyword evidence="3" id="KW-0169">Cobalamin biosynthesis</keyword>
<reference evidence="8" key="1">
    <citation type="journal article" date="2021" name="Nat. Microbiol.">
        <title>Cocultivation of an ultrasmall environmental parasitic bacterium with lytic ability against bacteria associated with wastewater foams.</title>
        <authorList>
            <person name="Batinovic S."/>
            <person name="Rose J.J.A."/>
            <person name="Ratcliffe J."/>
            <person name="Seviour R.J."/>
            <person name="Petrovski S."/>
        </authorList>
    </citation>
    <scope>NUCLEOTIDE SEQUENCE</scope>
    <source>
        <strain evidence="8">CON9</strain>
    </source>
</reference>
<dbReference type="InterPro" id="IPR035996">
    <property type="entry name" value="4pyrrol_Methylase_sf"/>
</dbReference>
<feature type="domain" description="Tetrapyrrole methylase" evidence="7">
    <location>
        <begin position="2"/>
        <end position="208"/>
    </location>
</feature>
<dbReference type="InterPro" id="IPR003043">
    <property type="entry name" value="Uropor_MeTrfase_CS"/>
</dbReference>
<dbReference type="SUPFAM" id="SSF53790">
    <property type="entry name" value="Tetrapyrrole methylase"/>
    <property type="match status" value="1"/>
</dbReference>
<comment type="pathway">
    <text evidence="1">Cofactor biosynthesis; adenosylcobalamin biosynthesis.</text>
</comment>
<evidence type="ECO:0000256" key="2">
    <source>
        <dbReference type="ARBA" id="ARBA00005879"/>
    </source>
</evidence>
<dbReference type="EMBL" id="CP045809">
    <property type="protein sequence ID" value="QHN35308.1"/>
    <property type="molecule type" value="Genomic_DNA"/>
</dbReference>
<organism evidence="8 9">
    <name type="scientific">Gordonia pseudamarae</name>
    <dbReference type="NCBI Taxonomy" id="2831662"/>
    <lineage>
        <taxon>Bacteria</taxon>
        <taxon>Bacillati</taxon>
        <taxon>Actinomycetota</taxon>
        <taxon>Actinomycetes</taxon>
        <taxon>Mycobacteriales</taxon>
        <taxon>Gordoniaceae</taxon>
        <taxon>Gordonia</taxon>
    </lineage>
</organism>
<evidence type="ECO:0000313" key="9">
    <source>
        <dbReference type="Proteomes" id="UP001059836"/>
    </source>
</evidence>
<sequence length="255" mass="26289">MTVYFIGAGPGAADLITVRGARALGRCHTCVYAGSLVPQEMLALCPDGAEFVDTARMPLAAIIDVIAAADGAGHDVARLHSGDLSLYSAMTEQRRLLAERGIASEIVPGVPAFAAAAAALGSELTVPGVGQSVLITRVSTLSTDMPAGETLPELAAAGVTLALHLAAHRTHDIVAALAPHYGADCPTATVAFASRSDQQIVRCPLAELPAALAAESITKTAVIFVGRVLEPQGVDTITDSYLYSAARMTKLRNHP</sequence>
<keyword evidence="9" id="KW-1185">Reference proteome</keyword>
<proteinExistence type="inferred from homology"/>
<protein>
    <submittedName>
        <fullName evidence="8">Precorrin-4 C(11)-methyltransferase</fullName>
        <ecNumber evidence="8">2.1.1.133</ecNumber>
    </submittedName>
</protein>
<evidence type="ECO:0000313" key="8">
    <source>
        <dbReference type="EMBL" id="QHN35308.1"/>
    </source>
</evidence>
<dbReference type="Gene3D" id="3.40.1010.10">
    <property type="entry name" value="Cobalt-precorrin-4 Transmethylase, Domain 1"/>
    <property type="match status" value="1"/>
</dbReference>
<evidence type="ECO:0000256" key="3">
    <source>
        <dbReference type="ARBA" id="ARBA00022573"/>
    </source>
</evidence>
<dbReference type="InterPro" id="IPR014776">
    <property type="entry name" value="4pyrrole_Mease_sub2"/>
</dbReference>
<evidence type="ECO:0000256" key="6">
    <source>
        <dbReference type="ARBA" id="ARBA00022691"/>
    </source>
</evidence>
<dbReference type="GO" id="GO:0046026">
    <property type="term" value="F:precorrin-4 C11-methyltransferase activity"/>
    <property type="evidence" value="ECO:0007669"/>
    <property type="project" value="UniProtKB-EC"/>
</dbReference>
<dbReference type="CDD" id="cd11641">
    <property type="entry name" value="Precorrin-4_C11-MT"/>
    <property type="match status" value="1"/>
</dbReference>
<evidence type="ECO:0000256" key="1">
    <source>
        <dbReference type="ARBA" id="ARBA00004953"/>
    </source>
</evidence>
<dbReference type="Gene3D" id="3.30.950.10">
    <property type="entry name" value="Methyltransferase, Cobalt-precorrin-4 Transmethylase, Domain 2"/>
    <property type="match status" value="1"/>
</dbReference>
<dbReference type="PANTHER" id="PTHR45790:SF4">
    <property type="entry name" value="COBALT-PRECORRIN-4 C(11)-METHYLTRANSFERASE"/>
    <property type="match status" value="1"/>
</dbReference>
<comment type="similarity">
    <text evidence="2">Belongs to the precorrin methyltransferase family.</text>
</comment>
<evidence type="ECO:0000256" key="4">
    <source>
        <dbReference type="ARBA" id="ARBA00022603"/>
    </source>
</evidence>
<dbReference type="Proteomes" id="UP001059836">
    <property type="component" value="Chromosome"/>
</dbReference>
<dbReference type="InterPro" id="IPR050161">
    <property type="entry name" value="Siro_Cobalamin_biosynth"/>
</dbReference>
<dbReference type="GO" id="GO:0032259">
    <property type="term" value="P:methylation"/>
    <property type="evidence" value="ECO:0007669"/>
    <property type="project" value="UniProtKB-KW"/>
</dbReference>
<keyword evidence="4 8" id="KW-0489">Methyltransferase</keyword>
<dbReference type="RefSeq" id="WP_213249419.1">
    <property type="nucleotide sequence ID" value="NZ_CP045806.1"/>
</dbReference>
<name>A0ABX6IJ99_9ACTN</name>
<dbReference type="EC" id="2.1.1.133" evidence="8"/>
<keyword evidence="5 8" id="KW-0808">Transferase</keyword>
<accession>A0ABX6IJ99</accession>
<dbReference type="InterPro" id="IPR000878">
    <property type="entry name" value="4pyrrol_Mease"/>
</dbReference>
<keyword evidence="6" id="KW-0949">S-adenosyl-L-methionine</keyword>
<gene>
    <name evidence="8" type="primary">cobM</name>
    <name evidence="8" type="ORF">GII31_10810</name>
</gene>
<dbReference type="InterPro" id="IPR014777">
    <property type="entry name" value="4pyrrole_Mease_sub1"/>
</dbReference>
<evidence type="ECO:0000259" key="7">
    <source>
        <dbReference type="Pfam" id="PF00590"/>
    </source>
</evidence>
<evidence type="ECO:0000256" key="5">
    <source>
        <dbReference type="ARBA" id="ARBA00022679"/>
    </source>
</evidence>
<dbReference type="PROSITE" id="PS00839">
    <property type="entry name" value="SUMT_1"/>
    <property type="match status" value="1"/>
</dbReference>
<dbReference type="InterPro" id="IPR006362">
    <property type="entry name" value="Cbl_synth_CobM/CibF"/>
</dbReference>
<dbReference type="NCBIfam" id="TIGR01465">
    <property type="entry name" value="cobM_cbiF"/>
    <property type="match status" value="1"/>
</dbReference>
<dbReference type="Pfam" id="PF00590">
    <property type="entry name" value="TP_methylase"/>
    <property type="match status" value="1"/>
</dbReference>
<dbReference type="PANTHER" id="PTHR45790">
    <property type="entry name" value="SIROHEME SYNTHASE-RELATED"/>
    <property type="match status" value="1"/>
</dbReference>